<gene>
    <name evidence="1" type="ORF">ENO26_09390</name>
</gene>
<dbReference type="AlphaFoldDB" id="A0A7J2U4X0"/>
<proteinExistence type="predicted"/>
<protein>
    <submittedName>
        <fullName evidence="1">DUF1028 domain-containing protein</fullName>
    </submittedName>
</protein>
<dbReference type="Gene3D" id="3.60.20.10">
    <property type="entry name" value="Glutamine Phosphoribosylpyrophosphate, subunit 1, domain 1"/>
    <property type="match status" value="1"/>
</dbReference>
<dbReference type="EMBL" id="DSEU01000066">
    <property type="protein sequence ID" value="HEM67756.1"/>
    <property type="molecule type" value="Genomic_DNA"/>
</dbReference>
<dbReference type="InterPro" id="IPR010430">
    <property type="entry name" value="DUF1028"/>
</dbReference>
<dbReference type="PANTHER" id="PTHR39328:SF1">
    <property type="entry name" value="BLL2871 PROTEIN"/>
    <property type="match status" value="1"/>
</dbReference>
<reference evidence="1" key="1">
    <citation type="journal article" date="2020" name="mSystems">
        <title>Genome- and Community-Level Interaction Insights into Carbon Utilization and Element Cycling Functions of Hydrothermarchaeota in Hydrothermal Sediment.</title>
        <authorList>
            <person name="Zhou Z."/>
            <person name="Liu Y."/>
            <person name="Xu W."/>
            <person name="Pan J."/>
            <person name="Luo Z.H."/>
            <person name="Li M."/>
        </authorList>
    </citation>
    <scope>NUCLEOTIDE SEQUENCE [LARGE SCALE GENOMIC DNA]</scope>
    <source>
        <strain evidence="1">SpSt-125</strain>
    </source>
</reference>
<dbReference type="InterPro" id="IPR029055">
    <property type="entry name" value="Ntn_hydrolases_N"/>
</dbReference>
<name>A0A7J2U4X0_9CREN</name>
<dbReference type="Pfam" id="PF06267">
    <property type="entry name" value="DUF1028"/>
    <property type="match status" value="1"/>
</dbReference>
<dbReference type="SUPFAM" id="SSF56235">
    <property type="entry name" value="N-terminal nucleophile aminohydrolases (Ntn hydrolases)"/>
    <property type="match status" value="1"/>
</dbReference>
<comment type="caution">
    <text evidence="1">The sequence shown here is derived from an EMBL/GenBank/DDBJ whole genome shotgun (WGS) entry which is preliminary data.</text>
</comment>
<evidence type="ECO:0000313" key="1">
    <source>
        <dbReference type="EMBL" id="HEM67756.1"/>
    </source>
</evidence>
<organism evidence="1">
    <name type="scientific">Ignisphaera aggregans</name>
    <dbReference type="NCBI Taxonomy" id="334771"/>
    <lineage>
        <taxon>Archaea</taxon>
        <taxon>Thermoproteota</taxon>
        <taxon>Thermoprotei</taxon>
        <taxon>Desulfurococcales</taxon>
        <taxon>Desulfurococcaceae</taxon>
        <taxon>Ignisphaera</taxon>
    </lineage>
</organism>
<sequence>MLRTRERGLLAVVSVSGGVGVGAKVLWARAGVGAVAVQAYANPSLGIEILEKLDMGMSSAEAVKTVLSGDAYREYRQVAVLKANGDSFTYTGSRAPPFTSEYVDGNAICIGNTLKDSSIPEEMCKYITSQDICDVKSLVKALITSLILGHRLGGSRRGDRSLAMLIVGETLYGKTYDRVVDVRVDYSIKPFNAVIKILRLLNLW</sequence>
<accession>A0A7J2U4X0</accession>
<dbReference type="PANTHER" id="PTHR39328">
    <property type="entry name" value="BLL2871 PROTEIN"/>
    <property type="match status" value="1"/>
</dbReference>